<evidence type="ECO:0000256" key="8">
    <source>
        <dbReference type="PIRSR" id="PIRSR001434-2"/>
    </source>
</evidence>
<gene>
    <name evidence="10" type="ORF">ANOM_003860</name>
</gene>
<evidence type="ECO:0000256" key="9">
    <source>
        <dbReference type="RuleBase" id="RU362118"/>
    </source>
</evidence>
<keyword evidence="11" id="KW-1185">Reference proteome</keyword>
<dbReference type="PANTHER" id="PTHR11808">
    <property type="entry name" value="TRANS-SULFURATION ENZYME FAMILY MEMBER"/>
    <property type="match status" value="1"/>
</dbReference>
<dbReference type="SUPFAM" id="SSF53383">
    <property type="entry name" value="PLP-dependent transferases"/>
    <property type="match status" value="1"/>
</dbReference>
<dbReference type="InterPro" id="IPR015421">
    <property type="entry name" value="PyrdxlP-dep_Trfase_major"/>
</dbReference>
<evidence type="ECO:0000313" key="10">
    <source>
        <dbReference type="EMBL" id="KNG87869.1"/>
    </source>
</evidence>
<dbReference type="Pfam" id="PF01053">
    <property type="entry name" value="Cys_Met_Meta_PP"/>
    <property type="match status" value="1"/>
</dbReference>
<dbReference type="Gene3D" id="3.90.1150.10">
    <property type="entry name" value="Aspartate Aminotransferase, domain 1"/>
    <property type="match status" value="1"/>
</dbReference>
<dbReference type="GeneID" id="26805664"/>
<comment type="similarity">
    <text evidence="3 9">Belongs to the trans-sulfuration enzymes family.</text>
</comment>
<accession>A0A0L1J7Z1</accession>
<evidence type="ECO:0000256" key="7">
    <source>
        <dbReference type="ARBA" id="ARBA00029853"/>
    </source>
</evidence>
<dbReference type="InterPro" id="IPR000277">
    <property type="entry name" value="Cys/Met-Metab_PyrdxlP-dep_enz"/>
</dbReference>
<reference evidence="10 11" key="1">
    <citation type="submission" date="2014-06" db="EMBL/GenBank/DDBJ databases">
        <title>The Genome of the Aflatoxigenic Filamentous Fungus Aspergillus nomius.</title>
        <authorList>
            <person name="Moore M.G."/>
            <person name="Shannon B.M."/>
            <person name="Brian M.M."/>
        </authorList>
    </citation>
    <scope>NUCLEOTIDE SEQUENCE [LARGE SCALE GENOMIC DNA]</scope>
    <source>
        <strain evidence="10 11">NRRL 13137</strain>
    </source>
</reference>
<dbReference type="PANTHER" id="PTHR11808:SF15">
    <property type="entry name" value="CYSTATHIONINE GAMMA-LYASE"/>
    <property type="match status" value="1"/>
</dbReference>
<evidence type="ECO:0000256" key="1">
    <source>
        <dbReference type="ARBA" id="ARBA00001933"/>
    </source>
</evidence>
<evidence type="ECO:0000256" key="6">
    <source>
        <dbReference type="ARBA" id="ARBA00023192"/>
    </source>
</evidence>
<dbReference type="GO" id="GO:0019346">
    <property type="term" value="P:transsulfuration"/>
    <property type="evidence" value="ECO:0007669"/>
    <property type="project" value="InterPro"/>
</dbReference>
<dbReference type="RefSeq" id="XP_015408792.1">
    <property type="nucleotide sequence ID" value="XM_015549117.1"/>
</dbReference>
<dbReference type="GO" id="GO:0030170">
    <property type="term" value="F:pyridoxal phosphate binding"/>
    <property type="evidence" value="ECO:0007669"/>
    <property type="project" value="InterPro"/>
</dbReference>
<dbReference type="Gene3D" id="3.40.640.10">
    <property type="entry name" value="Type I PLP-dependent aspartate aminotransferase-like (Major domain)"/>
    <property type="match status" value="1"/>
</dbReference>
<comment type="caution">
    <text evidence="10">The sequence shown here is derived from an EMBL/GenBank/DDBJ whole genome shotgun (WGS) entry which is preliminary data.</text>
</comment>
<dbReference type="GO" id="GO:0019343">
    <property type="term" value="P:cysteine biosynthetic process via cystathionine"/>
    <property type="evidence" value="ECO:0007669"/>
    <property type="project" value="TreeGrafter"/>
</dbReference>
<dbReference type="InterPro" id="IPR015422">
    <property type="entry name" value="PyrdxlP-dep_Trfase_small"/>
</dbReference>
<keyword evidence="6" id="KW-0028">Amino-acid biosynthesis</keyword>
<sequence>MTNSTNGAPAQEKRFGTLAVHSGAHHDPTTGAVIAPISLSTTFAQTSVGSPVGIYEYTRSSNPNRDNFEEAIAALEHAKYALAFSSGSATTAVILQSLAAGSHVVSVSDVYGGTHRYFTKVANAHGVDVSFTPTIESDVEKLIRPETKLVWIETPSNPTLGLVDIEKVAAIAHRHGIVVVVDNTFMSPYVQNPLDHGADIVVHSVTKYINGHSDVLMGVAAFNSDSLKERLGFLQNAIDSPLACPRGHHQRHAIAKALEASPHVISVNYPGIDSHPQRAIAVKQHRQGMGGGMLSFRIQGGEKAAHLFCKYTKVFTLAESLGGVESLCEVPASMTHAGIPKDQREAAGVFDDLVRMSCGVEDAEDLLADVLQALKKAAASGEQNGTA</sequence>
<keyword evidence="10" id="KW-0456">Lyase</keyword>
<keyword evidence="5 8" id="KW-0663">Pyridoxal phosphate</keyword>
<dbReference type="FunFam" id="3.40.640.10:FF:000043">
    <property type="entry name" value="Cystathionine gamma-lyase"/>
    <property type="match status" value="1"/>
</dbReference>
<dbReference type="Proteomes" id="UP000037505">
    <property type="component" value="Unassembled WGS sequence"/>
</dbReference>
<dbReference type="AlphaFoldDB" id="A0A0L1J7Z1"/>
<dbReference type="GO" id="GO:0005737">
    <property type="term" value="C:cytoplasm"/>
    <property type="evidence" value="ECO:0007669"/>
    <property type="project" value="TreeGrafter"/>
</dbReference>
<dbReference type="EC" id="4.4.1.1" evidence="4"/>
<evidence type="ECO:0000256" key="3">
    <source>
        <dbReference type="ARBA" id="ARBA00009077"/>
    </source>
</evidence>
<proteinExistence type="inferred from homology"/>
<organism evidence="10 11">
    <name type="scientific">Aspergillus nomiae NRRL (strain ATCC 15546 / NRRL 13137 / CBS 260.88 / M93)</name>
    <dbReference type="NCBI Taxonomy" id="1509407"/>
    <lineage>
        <taxon>Eukaryota</taxon>
        <taxon>Fungi</taxon>
        <taxon>Dikarya</taxon>
        <taxon>Ascomycota</taxon>
        <taxon>Pezizomycotina</taxon>
        <taxon>Eurotiomycetes</taxon>
        <taxon>Eurotiomycetidae</taxon>
        <taxon>Eurotiales</taxon>
        <taxon>Aspergillaceae</taxon>
        <taxon>Aspergillus</taxon>
        <taxon>Aspergillus subgen. Circumdati</taxon>
    </lineage>
</organism>
<evidence type="ECO:0000256" key="4">
    <source>
        <dbReference type="ARBA" id="ARBA00012085"/>
    </source>
</evidence>
<name>A0A0L1J7Z1_ASPN3</name>
<feature type="modified residue" description="N6-(pyridoxal phosphate)lysine" evidence="8">
    <location>
        <position position="207"/>
    </location>
</feature>
<dbReference type="STRING" id="1509407.A0A0L1J7Z1"/>
<dbReference type="GO" id="GO:0004123">
    <property type="term" value="F:cystathionine gamma-lyase activity"/>
    <property type="evidence" value="ECO:0007669"/>
    <property type="project" value="TreeGrafter"/>
</dbReference>
<protein>
    <recommendedName>
        <fullName evidence="4">cystathionine gamma-lyase</fullName>
        <ecNumber evidence="4">4.4.1.1</ecNumber>
    </recommendedName>
    <alternativeName>
        <fullName evidence="7">Gamma-cystathionase</fullName>
    </alternativeName>
</protein>
<keyword evidence="6" id="KW-0198">Cysteine biosynthesis</keyword>
<dbReference type="InterPro" id="IPR015424">
    <property type="entry name" value="PyrdxlP-dep_Trfase"/>
</dbReference>
<evidence type="ECO:0000313" key="11">
    <source>
        <dbReference type="Proteomes" id="UP000037505"/>
    </source>
</evidence>
<dbReference type="EMBL" id="JNOM01000067">
    <property type="protein sequence ID" value="KNG87869.1"/>
    <property type="molecule type" value="Genomic_DNA"/>
</dbReference>
<dbReference type="OrthoDB" id="3512640at2759"/>
<evidence type="ECO:0000256" key="2">
    <source>
        <dbReference type="ARBA" id="ARBA00005038"/>
    </source>
</evidence>
<evidence type="ECO:0000256" key="5">
    <source>
        <dbReference type="ARBA" id="ARBA00022898"/>
    </source>
</evidence>
<comment type="cofactor">
    <cofactor evidence="1 9">
        <name>pyridoxal 5'-phosphate</name>
        <dbReference type="ChEBI" id="CHEBI:597326"/>
    </cofactor>
</comment>
<dbReference type="CDD" id="cd00614">
    <property type="entry name" value="CGS_like"/>
    <property type="match status" value="1"/>
</dbReference>
<comment type="pathway">
    <text evidence="2">Amino-acid biosynthesis; L-cysteine biosynthesis; L-cysteine from L-homocysteine and L-serine: step 2/2.</text>
</comment>
<dbReference type="PIRSF" id="PIRSF001434">
    <property type="entry name" value="CGS"/>
    <property type="match status" value="1"/>
</dbReference>